<proteinExistence type="predicted"/>
<dbReference type="Proteomes" id="UP000000692">
    <property type="component" value="Chromosome"/>
</dbReference>
<dbReference type="HOGENOM" id="CLU_1509125_0_0_5"/>
<sequence>MRMPLAVWRLYRQALPQRALHRPRLQPGPIRSIRLHADPSGNYQIRWSSPARRVIELEVNCMTPGAWLGLHLPFRVSLFRPKAGIAFALRAAAIPPLPVYAVLRVPQGGARFRDIPFDRPALVLPQTGYHFGACSDPLPLSRWREFILFLPPAQDFCLTLHDLQLGHLPGRQ</sequence>
<accession>F9Y4W6</accession>
<evidence type="ECO:0000313" key="2">
    <source>
        <dbReference type="Proteomes" id="UP000000692"/>
    </source>
</evidence>
<dbReference type="KEGG" id="kvl:KVU_2011"/>
<keyword evidence="2" id="KW-1185">Reference proteome</keyword>
<name>F9Y4W6_KETVW</name>
<organism evidence="1 2">
    <name type="scientific">Ketogulonicigenium vulgare (strain WSH-001)</name>
    <dbReference type="NCBI Taxonomy" id="759362"/>
    <lineage>
        <taxon>Bacteria</taxon>
        <taxon>Pseudomonadati</taxon>
        <taxon>Pseudomonadota</taxon>
        <taxon>Alphaproteobacteria</taxon>
        <taxon>Rhodobacterales</taxon>
        <taxon>Roseobacteraceae</taxon>
        <taxon>Ketogulonicigenium</taxon>
    </lineage>
</organism>
<dbReference type="AlphaFoldDB" id="F9Y4W6"/>
<dbReference type="RefSeq" id="WP_013385223.1">
    <property type="nucleotide sequence ID" value="NC_017384.1"/>
</dbReference>
<reference evidence="1 2" key="1">
    <citation type="journal article" date="2011" name="J. Bacteriol.">
        <title>Complete genome sequence of the industrial strain Ketogulonicigenium vulgare WSH-001.</title>
        <authorList>
            <person name="Liu L."/>
            <person name="Li Y."/>
            <person name="Zhang J."/>
            <person name="Zhou Z."/>
            <person name="Liu J."/>
            <person name="Li X."/>
            <person name="Zhou J."/>
            <person name="Du G."/>
            <person name="Wang L."/>
            <person name="Chen J."/>
        </authorList>
    </citation>
    <scope>NUCLEOTIDE SEQUENCE [LARGE SCALE GENOMIC DNA]</scope>
    <source>
        <strain evidence="1 2">WSH-001</strain>
    </source>
</reference>
<dbReference type="EMBL" id="CP002018">
    <property type="protein sequence ID" value="AEM41850.1"/>
    <property type="molecule type" value="Genomic_DNA"/>
</dbReference>
<dbReference type="OrthoDB" id="7876523at2"/>
<evidence type="ECO:0000313" key="1">
    <source>
        <dbReference type="EMBL" id="AEM41850.1"/>
    </source>
</evidence>
<protein>
    <submittedName>
        <fullName evidence="1">Uncharacterized protein</fullName>
    </submittedName>
</protein>
<gene>
    <name evidence="1" type="ordered locus">KVU_2011</name>
</gene>